<evidence type="ECO:0000313" key="8">
    <source>
        <dbReference type="Proteomes" id="UP000094469"/>
    </source>
</evidence>
<evidence type="ECO:0000256" key="3">
    <source>
        <dbReference type="ARBA" id="ARBA00022989"/>
    </source>
</evidence>
<dbReference type="Pfam" id="PF01740">
    <property type="entry name" value="STAS"/>
    <property type="match status" value="1"/>
</dbReference>
<evidence type="ECO:0000256" key="5">
    <source>
        <dbReference type="SAM" id="Phobius"/>
    </source>
</evidence>
<accession>A0A1E5HBT6</accession>
<dbReference type="PANTHER" id="PTHR43310">
    <property type="entry name" value="SULFATE TRANSPORTER YBAR-RELATED"/>
    <property type="match status" value="1"/>
</dbReference>
<dbReference type="Pfam" id="PF00916">
    <property type="entry name" value="Sulfate_transp"/>
    <property type="match status" value="2"/>
</dbReference>
<feature type="transmembrane region" description="Helical" evidence="5">
    <location>
        <begin position="316"/>
        <end position="333"/>
    </location>
</feature>
<feature type="transmembrane region" description="Helical" evidence="5">
    <location>
        <begin position="353"/>
        <end position="382"/>
    </location>
</feature>
<dbReference type="PROSITE" id="PS50801">
    <property type="entry name" value="STAS"/>
    <property type="match status" value="1"/>
</dbReference>
<dbReference type="InterPro" id="IPR011547">
    <property type="entry name" value="SLC26A/SulP_dom"/>
</dbReference>
<feature type="transmembrane region" description="Helical" evidence="5">
    <location>
        <begin position="143"/>
        <end position="161"/>
    </location>
</feature>
<dbReference type="Proteomes" id="UP000094469">
    <property type="component" value="Unassembled WGS sequence"/>
</dbReference>
<feature type="transmembrane region" description="Helical" evidence="5">
    <location>
        <begin position="260"/>
        <end position="281"/>
    </location>
</feature>
<dbReference type="RefSeq" id="WP_069640185.1">
    <property type="nucleotide sequence ID" value="NZ_JAFBEZ010000034.1"/>
</dbReference>
<feature type="transmembrane region" description="Helical" evidence="5">
    <location>
        <begin position="89"/>
        <end position="107"/>
    </location>
</feature>
<evidence type="ECO:0000313" key="7">
    <source>
        <dbReference type="EMBL" id="OEG22398.1"/>
    </source>
</evidence>
<sequence>MLFSIKKEEWIGNGKNDLFAGLVSSIAVLPEVVGFAIIAGVNPMTALFASATTILIISFTGGRPAMVSAAAGSMALVMAALIKSHGLEYMIAATILTGIMQLVLGYLGIQRLMKFIPKTVMFGFVNALAILIFLAQVQQLPGQSIWTYFMVIITIMLMYGLPKVTKAVPPALIVIIVMTVVALAYPGYLQKIGDMGNMSTIVPTLSFPWVPFTVKTFSIIFPTAVALTMVGLIESLLTIPVVDKMTGSKGDNKREVKSQGLANIVTGLFGGPAGCAMIGQAVVNVKSGGRKRLSTFVAGMALLILIFGLKDIMIQIPTAALIGIMITVSFETFEWESLSLIRSFQVTESLVMLVTIGVVVYTHNLAIGIFVGVLLSAVIFMAKLSTISIVQKDDLFAVKGPLFFASTHSFLHYFETVNYDNEQLTIDFSYSHILDHSGVEALKSFVIDMKNQKRKISIIGLDIHNPELSKEIESLLFE</sequence>
<name>A0A1E5HBT6_9ENTE</name>
<proteinExistence type="predicted"/>
<evidence type="ECO:0000256" key="1">
    <source>
        <dbReference type="ARBA" id="ARBA00004141"/>
    </source>
</evidence>
<dbReference type="PANTHER" id="PTHR43310:SF1">
    <property type="entry name" value="SULFATE TRANSPORTER YBAR-RELATED"/>
    <property type="match status" value="1"/>
</dbReference>
<dbReference type="InterPro" id="IPR036513">
    <property type="entry name" value="STAS_dom_sf"/>
</dbReference>
<feature type="transmembrane region" description="Helical" evidence="5">
    <location>
        <begin position="168"/>
        <end position="188"/>
    </location>
</feature>
<dbReference type="SUPFAM" id="SSF52091">
    <property type="entry name" value="SpoIIaa-like"/>
    <property type="match status" value="1"/>
</dbReference>
<gene>
    <name evidence="7" type="ORF">BCR24_15755</name>
</gene>
<keyword evidence="2 5" id="KW-0812">Transmembrane</keyword>
<evidence type="ECO:0000256" key="4">
    <source>
        <dbReference type="ARBA" id="ARBA00023136"/>
    </source>
</evidence>
<evidence type="ECO:0000256" key="2">
    <source>
        <dbReference type="ARBA" id="ARBA00022692"/>
    </source>
</evidence>
<keyword evidence="8" id="KW-1185">Reference proteome</keyword>
<dbReference type="GO" id="GO:0016020">
    <property type="term" value="C:membrane"/>
    <property type="evidence" value="ECO:0007669"/>
    <property type="project" value="UniProtKB-SubCell"/>
</dbReference>
<feature type="transmembrane region" description="Helical" evidence="5">
    <location>
        <begin position="293"/>
        <end position="309"/>
    </location>
</feature>
<protein>
    <submittedName>
        <fullName evidence="7">Sulfate permease</fullName>
    </submittedName>
</protein>
<dbReference type="InterPro" id="IPR002645">
    <property type="entry name" value="STAS_dom"/>
</dbReference>
<organism evidence="7 8">
    <name type="scientific">Enterococcus ureilyticus</name>
    <dbReference type="NCBI Taxonomy" id="1131292"/>
    <lineage>
        <taxon>Bacteria</taxon>
        <taxon>Bacillati</taxon>
        <taxon>Bacillota</taxon>
        <taxon>Bacilli</taxon>
        <taxon>Lactobacillales</taxon>
        <taxon>Enterococcaceae</taxon>
        <taxon>Enterococcus</taxon>
    </lineage>
</organism>
<evidence type="ECO:0000259" key="6">
    <source>
        <dbReference type="PROSITE" id="PS50801"/>
    </source>
</evidence>
<keyword evidence="3 5" id="KW-1133">Transmembrane helix</keyword>
<feature type="transmembrane region" description="Helical" evidence="5">
    <location>
        <begin position="219"/>
        <end position="239"/>
    </location>
</feature>
<dbReference type="InterPro" id="IPR052706">
    <property type="entry name" value="Membrane-Transporter-like"/>
</dbReference>
<feature type="transmembrane region" description="Helical" evidence="5">
    <location>
        <begin position="64"/>
        <end position="83"/>
    </location>
</feature>
<reference evidence="8" key="1">
    <citation type="submission" date="2016-09" db="EMBL/GenBank/DDBJ databases">
        <authorList>
            <person name="Gulvik C.A."/>
        </authorList>
    </citation>
    <scope>NUCLEOTIDE SEQUENCE [LARGE SCALE GENOMIC DNA]</scope>
    <source>
        <strain evidence="8">LMG 26676</strain>
    </source>
</reference>
<feature type="transmembrane region" description="Helical" evidence="5">
    <location>
        <begin position="119"/>
        <end position="137"/>
    </location>
</feature>
<dbReference type="AlphaFoldDB" id="A0A1E5HBT6"/>
<dbReference type="STRING" id="1131292.BCR24_15755"/>
<dbReference type="EMBL" id="MIKC01000019">
    <property type="protein sequence ID" value="OEG22398.1"/>
    <property type="molecule type" value="Genomic_DNA"/>
</dbReference>
<feature type="domain" description="STAS" evidence="6">
    <location>
        <begin position="395"/>
        <end position="478"/>
    </location>
</feature>
<comment type="caution">
    <text evidence="7">The sequence shown here is derived from an EMBL/GenBank/DDBJ whole genome shotgun (WGS) entry which is preliminary data.</text>
</comment>
<dbReference type="Gene3D" id="3.30.750.24">
    <property type="entry name" value="STAS domain"/>
    <property type="match status" value="1"/>
</dbReference>
<comment type="subcellular location">
    <subcellularLocation>
        <location evidence="1">Membrane</location>
        <topology evidence="1">Multi-pass membrane protein</topology>
    </subcellularLocation>
</comment>
<dbReference type="OrthoDB" id="9771198at2"/>
<keyword evidence="4 5" id="KW-0472">Membrane</keyword>